<dbReference type="Proteomes" id="UP000288293">
    <property type="component" value="Unassembled WGS sequence"/>
</dbReference>
<dbReference type="RefSeq" id="WP_126801921.1">
    <property type="nucleotide sequence ID" value="NZ_PIPL01000001.1"/>
</dbReference>
<evidence type="ECO:0000313" key="1">
    <source>
        <dbReference type="EMBL" id="RUO25224.1"/>
    </source>
</evidence>
<protein>
    <submittedName>
        <fullName evidence="1">Uncharacterized protein</fullName>
    </submittedName>
</protein>
<evidence type="ECO:0000313" key="2">
    <source>
        <dbReference type="Proteomes" id="UP000288293"/>
    </source>
</evidence>
<sequence>MDKAGDKRTPLLCAGFVAAFLSACSSGSYDDTPASQLHIDGESIFLNGPVTNEVVQQLRELSAEHTFTRIQVDSPGGDPLAAIQIGGWIHRQQLDISVKNECLHSCANYLFTAAANKEVQPGAVVAWSGGALEESWTQQWQSYLIPGVQHIVEQYLDRFLRREIRFFERIGVDQRITVYGYDEHLGCMQEGIQGFYYSVPDLLAMGVSRVQVPGSSWRQAFSDYGEQFCKVELSSRPEVIKI</sequence>
<dbReference type="InterPro" id="IPR029045">
    <property type="entry name" value="ClpP/crotonase-like_dom_sf"/>
</dbReference>
<accession>A0A432W576</accession>
<gene>
    <name evidence="1" type="ORF">CWE09_00325</name>
</gene>
<dbReference type="PROSITE" id="PS51257">
    <property type="entry name" value="PROKAR_LIPOPROTEIN"/>
    <property type="match status" value="1"/>
</dbReference>
<dbReference type="OrthoDB" id="8581915at2"/>
<reference evidence="1 2" key="1">
    <citation type="journal article" date="2011" name="Front. Microbiol.">
        <title>Genomic signatures of strain selection and enhancement in Bacillus atrophaeus var. globigii, a historical biowarfare simulant.</title>
        <authorList>
            <person name="Gibbons H.S."/>
            <person name="Broomall S.M."/>
            <person name="McNew L.A."/>
            <person name="Daligault H."/>
            <person name="Chapman C."/>
            <person name="Bruce D."/>
            <person name="Karavis M."/>
            <person name="Krepps M."/>
            <person name="McGregor P.A."/>
            <person name="Hong C."/>
            <person name="Park K.H."/>
            <person name="Akmal A."/>
            <person name="Feldman A."/>
            <person name="Lin J.S."/>
            <person name="Chang W.E."/>
            <person name="Higgs B.W."/>
            <person name="Demirev P."/>
            <person name="Lindquist J."/>
            <person name="Liem A."/>
            <person name="Fochler E."/>
            <person name="Read T.D."/>
            <person name="Tapia R."/>
            <person name="Johnson S."/>
            <person name="Bishop-Lilly K.A."/>
            <person name="Detter C."/>
            <person name="Han C."/>
            <person name="Sozhamannan S."/>
            <person name="Rosenzweig C.N."/>
            <person name="Skowronski E.W."/>
        </authorList>
    </citation>
    <scope>NUCLEOTIDE SEQUENCE [LARGE SCALE GENOMIC DNA]</scope>
    <source>
        <strain evidence="1 2">MLST1</strain>
    </source>
</reference>
<proteinExistence type="predicted"/>
<dbReference type="AlphaFoldDB" id="A0A432W576"/>
<dbReference type="EMBL" id="PIPL01000001">
    <property type="protein sequence ID" value="RUO25224.1"/>
    <property type="molecule type" value="Genomic_DNA"/>
</dbReference>
<dbReference type="SUPFAM" id="SSF52096">
    <property type="entry name" value="ClpP/crotonase"/>
    <property type="match status" value="1"/>
</dbReference>
<dbReference type="Gene3D" id="3.90.226.10">
    <property type="entry name" value="2-enoyl-CoA Hydratase, Chain A, domain 1"/>
    <property type="match status" value="1"/>
</dbReference>
<comment type="caution">
    <text evidence="1">The sequence shown here is derived from an EMBL/GenBank/DDBJ whole genome shotgun (WGS) entry which is preliminary data.</text>
</comment>
<organism evidence="1 2">
    <name type="scientific">Aliidiomarina minuta</name>
    <dbReference type="NCBI Taxonomy" id="880057"/>
    <lineage>
        <taxon>Bacteria</taxon>
        <taxon>Pseudomonadati</taxon>
        <taxon>Pseudomonadota</taxon>
        <taxon>Gammaproteobacteria</taxon>
        <taxon>Alteromonadales</taxon>
        <taxon>Idiomarinaceae</taxon>
        <taxon>Aliidiomarina</taxon>
    </lineage>
</organism>
<keyword evidence="2" id="KW-1185">Reference proteome</keyword>
<name>A0A432W576_9GAMM</name>